<name>A0A6M5YVC6_9BACT</name>
<dbReference type="KEGG" id="ftj:FTUN_5024"/>
<dbReference type="Proteomes" id="UP000503447">
    <property type="component" value="Chromosome"/>
</dbReference>
<reference evidence="2" key="1">
    <citation type="submission" date="2020-05" db="EMBL/GenBank/DDBJ databases">
        <title>Frigoriglobus tundricola gen. nov., sp. nov., a psychrotolerant cellulolytic planctomycete of the family Gemmataceae with two divergent copies of 16S rRNA gene.</title>
        <authorList>
            <person name="Kulichevskaya I.S."/>
            <person name="Ivanova A.A."/>
            <person name="Naumoff D.G."/>
            <person name="Beletsky A.V."/>
            <person name="Rijpstra W.I.C."/>
            <person name="Sinninghe Damste J.S."/>
            <person name="Mardanov A.V."/>
            <person name="Ravin N.V."/>
            <person name="Dedysh S.N."/>
        </authorList>
    </citation>
    <scope>NUCLEOTIDE SEQUENCE [LARGE SCALE GENOMIC DNA]</scope>
    <source>
        <strain evidence="2">PL17</strain>
    </source>
</reference>
<evidence type="ECO:0000313" key="1">
    <source>
        <dbReference type="EMBL" id="QJW97450.1"/>
    </source>
</evidence>
<proteinExistence type="predicted"/>
<keyword evidence="2" id="KW-1185">Reference proteome</keyword>
<organism evidence="1 2">
    <name type="scientific">Frigoriglobus tundricola</name>
    <dbReference type="NCBI Taxonomy" id="2774151"/>
    <lineage>
        <taxon>Bacteria</taxon>
        <taxon>Pseudomonadati</taxon>
        <taxon>Planctomycetota</taxon>
        <taxon>Planctomycetia</taxon>
        <taxon>Gemmatales</taxon>
        <taxon>Gemmataceae</taxon>
        <taxon>Frigoriglobus</taxon>
    </lineage>
</organism>
<protein>
    <submittedName>
        <fullName evidence="1">Uncharacterized protein</fullName>
    </submittedName>
</protein>
<gene>
    <name evidence="1" type="ORF">FTUN_5024</name>
</gene>
<dbReference type="EMBL" id="CP053452">
    <property type="protein sequence ID" value="QJW97450.1"/>
    <property type="molecule type" value="Genomic_DNA"/>
</dbReference>
<dbReference type="AlphaFoldDB" id="A0A6M5YVC6"/>
<evidence type="ECO:0000313" key="2">
    <source>
        <dbReference type="Proteomes" id="UP000503447"/>
    </source>
</evidence>
<accession>A0A6M5YVC6</accession>
<sequence length="86" mass="8793">MHRIVSTWSGRGAALRCARSRGTQSGRGAALRCARSRGTRSGRGAALRCARSRSVAGAAEPEIGGRQVAGANWARSGAVLTDSASP</sequence>